<dbReference type="GO" id="GO:0005840">
    <property type="term" value="C:ribosome"/>
    <property type="evidence" value="ECO:0007669"/>
    <property type="project" value="UniProtKB-KW"/>
</dbReference>
<evidence type="ECO:0000256" key="2">
    <source>
        <dbReference type="ARBA" id="ARBA00022980"/>
    </source>
</evidence>
<dbReference type="PANTHER" id="PTHR13528">
    <property type="entry name" value="39S RIBOSOMAL PROTEIN L28, MITOCHONDRIAL"/>
    <property type="match status" value="1"/>
</dbReference>
<dbReference type="GO" id="GO:1990904">
    <property type="term" value="C:ribonucleoprotein complex"/>
    <property type="evidence" value="ECO:0007669"/>
    <property type="project" value="UniProtKB-KW"/>
</dbReference>
<evidence type="ECO:0000256" key="3">
    <source>
        <dbReference type="ARBA" id="ARBA00023274"/>
    </source>
</evidence>
<proteinExistence type="inferred from homology"/>
<reference evidence="6" key="2">
    <citation type="submission" date="2016-10" db="EMBL/GenBank/DDBJ databases">
        <authorList>
            <person name="de Groot N.N."/>
        </authorList>
    </citation>
    <scope>NUCLEOTIDE SEQUENCE</scope>
    <source>
        <strain evidence="6">J.0081</strain>
    </source>
</reference>
<dbReference type="PANTHER" id="PTHR13528:SF2">
    <property type="entry name" value="LARGE RIBOSOMAL SUBUNIT PROTEIN BL28M"/>
    <property type="match status" value="1"/>
</dbReference>
<keyword evidence="2 5" id="KW-0689">Ribosomal protein</keyword>
<reference evidence="6" key="1">
    <citation type="submission" date="2016-10" db="EMBL/GenBank/DDBJ databases">
        <title>Chloroplast genomes as a tool to resolve red algal phylogenies: a case study in the Nemaliales.</title>
        <authorList>
            <person name="Costa J.F."/>
            <person name="Lin S.M."/>
            <person name="Macaya E.C."/>
            <person name="Fernandez-Garcia C."/>
            <person name="Verbruggen H."/>
        </authorList>
    </citation>
    <scope>NUCLEOTIDE SEQUENCE</scope>
    <source>
        <strain evidence="6">J.0081</strain>
    </source>
</reference>
<keyword evidence="3 5" id="KW-0687">Ribonucleoprotein</keyword>
<dbReference type="InterPro" id="IPR037147">
    <property type="entry name" value="Ribosomal_bL28_sf"/>
</dbReference>
<evidence type="ECO:0000256" key="4">
    <source>
        <dbReference type="ARBA" id="ARBA00035265"/>
    </source>
</evidence>
<evidence type="ECO:0000256" key="1">
    <source>
        <dbReference type="ARBA" id="ARBA00008760"/>
    </source>
</evidence>
<evidence type="ECO:0000313" key="6">
    <source>
        <dbReference type="EMBL" id="SCW23367.1"/>
    </source>
</evidence>
<dbReference type="RefSeq" id="YP_009314912.1">
    <property type="nucleotide sequence ID" value="NC_031664.1"/>
</dbReference>
<dbReference type="EMBL" id="LT622873">
    <property type="protein sequence ID" value="SCW23367.1"/>
    <property type="molecule type" value="Genomic_DNA"/>
</dbReference>
<gene>
    <name evidence="5 6" type="primary">rpl28</name>
    <name evidence="6" type="ORF">J0081_94</name>
</gene>
<sequence length="68" mass="7949">MSRVCQLTGKKRNNGYAISHSHIRTKKIQGVNLQNKKIWSAEQNRWLKVKISTKAMKNMLKNRKAIKN</sequence>
<dbReference type="GO" id="GO:0006412">
    <property type="term" value="P:translation"/>
    <property type="evidence" value="ECO:0007669"/>
    <property type="project" value="UniProtKB-UniRule"/>
</dbReference>
<dbReference type="Pfam" id="PF00830">
    <property type="entry name" value="Ribosomal_L28"/>
    <property type="match status" value="1"/>
</dbReference>
<name>A0A1G4NXI7_9FLOR</name>
<dbReference type="SUPFAM" id="SSF143800">
    <property type="entry name" value="L28p-like"/>
    <property type="match status" value="1"/>
</dbReference>
<dbReference type="Gene3D" id="2.30.170.40">
    <property type="entry name" value="Ribosomal protein L28/L24"/>
    <property type="match status" value="1"/>
</dbReference>
<dbReference type="AlphaFoldDB" id="A0A1G4NXI7"/>
<dbReference type="InterPro" id="IPR001383">
    <property type="entry name" value="Ribosomal_bL28_bact-type"/>
</dbReference>
<dbReference type="GeneID" id="30001245"/>
<protein>
    <recommendedName>
        <fullName evidence="4 5">Large ribosomal subunit protein bL28c</fullName>
    </recommendedName>
</protein>
<comment type="subcellular location">
    <subcellularLocation>
        <location evidence="5">Plastid</location>
        <location evidence="5">Chloroplast</location>
    </subcellularLocation>
</comment>
<accession>A0A1G4NXI7</accession>
<evidence type="ECO:0000256" key="5">
    <source>
        <dbReference type="HAMAP-Rule" id="MF_00373"/>
    </source>
</evidence>
<dbReference type="InterPro" id="IPR034704">
    <property type="entry name" value="Ribosomal_bL28/bL31-like_sf"/>
</dbReference>
<comment type="similarity">
    <text evidence="1 5">Belongs to the bacterial ribosomal protein bL28 family.</text>
</comment>
<geneLocation type="chloroplast" evidence="6"/>
<dbReference type="GO" id="GO:0009507">
    <property type="term" value="C:chloroplast"/>
    <property type="evidence" value="ECO:0007669"/>
    <property type="project" value="UniProtKB-SubCell"/>
</dbReference>
<organism evidence="6">
    <name type="scientific">Scinaia undulata</name>
    <dbReference type="NCBI Taxonomy" id="1884664"/>
    <lineage>
        <taxon>Eukaryota</taxon>
        <taxon>Rhodophyta</taxon>
        <taxon>Florideophyceae</taxon>
        <taxon>Nemaliophycidae</taxon>
        <taxon>Nemaliales</taxon>
        <taxon>Scinaiaceae</taxon>
        <taxon>Scinaia</taxon>
    </lineage>
</organism>
<dbReference type="InterPro" id="IPR026569">
    <property type="entry name" value="Ribosomal_bL28"/>
</dbReference>
<dbReference type="NCBIfam" id="TIGR00009">
    <property type="entry name" value="L28"/>
    <property type="match status" value="1"/>
</dbReference>
<dbReference type="HAMAP" id="MF_00373">
    <property type="entry name" value="Ribosomal_bL28"/>
    <property type="match status" value="1"/>
</dbReference>
<keyword evidence="6" id="KW-0934">Plastid</keyword>
<keyword evidence="6" id="KW-0150">Chloroplast</keyword>
<dbReference type="GO" id="GO:0003735">
    <property type="term" value="F:structural constituent of ribosome"/>
    <property type="evidence" value="ECO:0007669"/>
    <property type="project" value="InterPro"/>
</dbReference>